<evidence type="ECO:0008006" key="3">
    <source>
        <dbReference type="Google" id="ProtNLM"/>
    </source>
</evidence>
<organism evidence="2">
    <name type="scientific">marine sediment metagenome</name>
    <dbReference type="NCBI Taxonomy" id="412755"/>
    <lineage>
        <taxon>unclassified sequences</taxon>
        <taxon>metagenomes</taxon>
        <taxon>ecological metagenomes</taxon>
    </lineage>
</organism>
<keyword evidence="1" id="KW-0812">Transmembrane</keyword>
<reference evidence="2" key="1">
    <citation type="journal article" date="2015" name="Nature">
        <title>Complex archaea that bridge the gap between prokaryotes and eukaryotes.</title>
        <authorList>
            <person name="Spang A."/>
            <person name="Saw J.H."/>
            <person name="Jorgensen S.L."/>
            <person name="Zaremba-Niedzwiedzka K."/>
            <person name="Martijn J."/>
            <person name="Lind A.E."/>
            <person name="van Eijk R."/>
            <person name="Schleper C."/>
            <person name="Guy L."/>
            <person name="Ettema T.J."/>
        </authorList>
    </citation>
    <scope>NUCLEOTIDE SEQUENCE</scope>
</reference>
<accession>A0A0F9QUT4</accession>
<dbReference type="EMBL" id="LAZR01001343">
    <property type="protein sequence ID" value="KKN46194.1"/>
    <property type="molecule type" value="Genomic_DNA"/>
</dbReference>
<feature type="transmembrane region" description="Helical" evidence="1">
    <location>
        <begin position="60"/>
        <end position="84"/>
    </location>
</feature>
<keyword evidence="1" id="KW-1133">Transmembrane helix</keyword>
<feature type="transmembrane region" description="Helical" evidence="1">
    <location>
        <begin position="90"/>
        <end position="108"/>
    </location>
</feature>
<sequence>MIDILLLIGLLVSMGSFIHIHRQSLKVELDKPDTKNINWYPLIIISKRQLRQAGIQINKILISLYCFKVAATFSAFTVIELIGYELSQSIKLLLCFMCFFAPECWFLLRKNQRQTTINNSLEFFLRVLLVYMRAGFSLERSFALAVDHGLSQKHPLYKELKLFLFELSAGKDREFAFNSLFERTGVMGIKKLANLMLIGSKLGTPLIQAVEAQLEGLALKKNILLAKKVNKKAMHTTFPIILICFPMFLVLVFFPAALQVMNVLKMLVEVL</sequence>
<name>A0A0F9QUT4_9ZZZZ</name>
<dbReference type="AlphaFoldDB" id="A0A0F9QUT4"/>
<dbReference type="PANTHER" id="PTHR35007">
    <property type="entry name" value="INTEGRAL MEMBRANE PROTEIN-RELATED"/>
    <property type="match status" value="1"/>
</dbReference>
<protein>
    <recommendedName>
        <fullName evidence="3">Type II secretion system protein GspF domain-containing protein</fullName>
    </recommendedName>
</protein>
<evidence type="ECO:0000256" key="1">
    <source>
        <dbReference type="SAM" id="Phobius"/>
    </source>
</evidence>
<evidence type="ECO:0000313" key="2">
    <source>
        <dbReference type="EMBL" id="KKN46194.1"/>
    </source>
</evidence>
<gene>
    <name evidence="2" type="ORF">LCGC14_0675440</name>
</gene>
<comment type="caution">
    <text evidence="2">The sequence shown here is derived from an EMBL/GenBank/DDBJ whole genome shotgun (WGS) entry which is preliminary data.</text>
</comment>
<keyword evidence="1" id="KW-0472">Membrane</keyword>
<feature type="transmembrane region" description="Helical" evidence="1">
    <location>
        <begin position="237"/>
        <end position="258"/>
    </location>
</feature>
<proteinExistence type="predicted"/>
<dbReference type="PANTHER" id="PTHR35007:SF2">
    <property type="entry name" value="PILUS ASSEMBLE PROTEIN"/>
    <property type="match status" value="1"/>
</dbReference>